<dbReference type="EMBL" id="AE009950">
    <property type="protein sequence ID" value="AAL82127.1"/>
    <property type="molecule type" value="Genomic_DNA"/>
</dbReference>
<feature type="binding site" evidence="6">
    <location>
        <position position="111"/>
    </location>
    <ligand>
        <name>Mg(2+)</name>
        <dbReference type="ChEBI" id="CHEBI:18420"/>
    </ligand>
</feature>
<dbReference type="GO" id="GO:0006629">
    <property type="term" value="P:lipid metabolic process"/>
    <property type="evidence" value="ECO:0007669"/>
    <property type="project" value="InterPro"/>
</dbReference>
<reference evidence="6" key="4">
    <citation type="submission" date="2021-02" db="PDB data bank">
        <title>Observation of the GPC production during hydrolysis of LPC by GDPD D60A from Pyrococcus furiosus DSM 3638.</title>
        <authorList>
            <person name="Wang Y.H."/>
            <person name="Wang J."/>
            <person name="Wang F.H."/>
        </authorList>
    </citation>
    <scope>X-RAY CRYSTALLOGRAPHY (1.85 ANGSTROMS) IN COMPLEX WITH MG(2+)</scope>
</reference>
<accession>Q8TZI9</accession>
<dbReference type="SMR" id="Q8TZI9"/>
<dbReference type="HOGENOM" id="CLU_030006_3_3_2"/>
<feature type="binding site" evidence="6">
    <location>
        <position position="46"/>
    </location>
    <ligand>
        <name>Mg(2+)</name>
        <dbReference type="ChEBI" id="CHEBI:18420"/>
    </ligand>
</feature>
<dbReference type="PhylomeDB" id="Q8TZI9"/>
<evidence type="ECO:0000313" key="3">
    <source>
        <dbReference type="Proteomes" id="UP000001013"/>
    </source>
</evidence>
<evidence type="ECO:0007829" key="5">
    <source>
        <dbReference type="PDB" id="7E2A"/>
    </source>
</evidence>
<keyword evidence="6" id="KW-0479">Metal-binding</keyword>
<dbReference type="PDB" id="7E0V">
    <property type="method" value="X-ray"/>
    <property type="resolution" value="1.65 A"/>
    <property type="chains" value="A/C=1-253"/>
</dbReference>
<dbReference type="PDB" id="7E2B">
    <property type="method" value="X-ray"/>
    <property type="resolution" value="1.85 A"/>
    <property type="chains" value="A=1-253"/>
</dbReference>
<dbReference type="BRENDA" id="3.1.1.5">
    <property type="organism ID" value="5243"/>
</dbReference>
<dbReference type="PATRIC" id="fig|186497.12.peg.2080"/>
<dbReference type="GO" id="GO:0046872">
    <property type="term" value="F:metal ion binding"/>
    <property type="evidence" value="ECO:0007669"/>
    <property type="project" value="UniProtKB-KW"/>
</dbReference>
<reference evidence="5" key="3">
    <citation type="submission" date="2021-02" db="PDB data bank">
        <title>Crystal structure of glycerophoshphodiester phospodiesterase D60A mutant from Pyrococcus furiosus DSM.</title>
        <authorList>
            <person name="Wang Y.H."/>
            <person name="Wang J."/>
            <person name="Wang F.H."/>
        </authorList>
    </citation>
    <scope>X-RAY CRYSTALLOGRAPHY (2.08 ANGSTROMS)</scope>
</reference>
<name>Q8TZI9_PYRFU</name>
<dbReference type="Gene3D" id="3.20.20.190">
    <property type="entry name" value="Phosphatidylinositol (PI) phosphodiesterase"/>
    <property type="match status" value="1"/>
</dbReference>
<dbReference type="InterPro" id="IPR030395">
    <property type="entry name" value="GP_PDE_dom"/>
</dbReference>
<proteinExistence type="evidence at protein level"/>
<dbReference type="PROSITE" id="PS50007">
    <property type="entry name" value="PIPLC_X_DOMAIN"/>
    <property type="match status" value="1"/>
</dbReference>
<dbReference type="CDD" id="cd08568">
    <property type="entry name" value="GDPD_TmGDE_like"/>
    <property type="match status" value="1"/>
</dbReference>
<keyword evidence="3" id="KW-1185">Reference proteome</keyword>
<gene>
    <name evidence="2" type="ordered locus">PF2003</name>
</gene>
<dbReference type="PANTHER" id="PTHR46211">
    <property type="entry name" value="GLYCEROPHOSPHORYL DIESTER PHOSPHODIESTERASE"/>
    <property type="match status" value="1"/>
</dbReference>
<dbReference type="PROSITE" id="PS51704">
    <property type="entry name" value="GP_PDE"/>
    <property type="match status" value="1"/>
</dbReference>
<feature type="domain" description="GP-PDE" evidence="1">
    <location>
        <begin position="12"/>
        <end position="253"/>
    </location>
</feature>
<dbReference type="PaxDb" id="186497-PF2003"/>
<dbReference type="AlphaFoldDB" id="Q8TZI9"/>
<organism evidence="2 3">
    <name type="scientific">Pyrococcus furiosus (strain ATCC 43587 / DSM 3638 / JCM 8422 / Vc1)</name>
    <dbReference type="NCBI Taxonomy" id="186497"/>
    <lineage>
        <taxon>Archaea</taxon>
        <taxon>Methanobacteriati</taxon>
        <taxon>Methanobacteriota</taxon>
        <taxon>Thermococci</taxon>
        <taxon>Thermococcales</taxon>
        <taxon>Thermococcaceae</taxon>
        <taxon>Pyrococcus</taxon>
    </lineage>
</organism>
<dbReference type="Pfam" id="PF03009">
    <property type="entry name" value="GDPD"/>
    <property type="match status" value="1"/>
</dbReference>
<dbReference type="PDB" id="7E2A">
    <property type="method" value="X-ray"/>
    <property type="resolution" value="2.08 A"/>
    <property type="chains" value="A=1-253"/>
</dbReference>
<evidence type="ECO:0000313" key="2">
    <source>
        <dbReference type="EMBL" id="AAL82127.1"/>
    </source>
</evidence>
<dbReference type="KEGG" id="pfu:PF2003"/>
<evidence type="ECO:0000259" key="1">
    <source>
        <dbReference type="PROSITE" id="PS51704"/>
    </source>
</evidence>
<dbReference type="STRING" id="186497.PF2003"/>
<dbReference type="BRENDA" id="3.1.4.46">
    <property type="organism ID" value="5243"/>
</dbReference>
<reference evidence="2 3" key="1">
    <citation type="journal article" date="1999" name="Genetics">
        <title>Divergence of the hyperthermophilic archaea Pyrococcus furiosus and P. horikoshii inferred from complete genomic sequences.</title>
        <authorList>
            <person name="Maeder D.L."/>
            <person name="Weiss R.B."/>
            <person name="Dunn D.M."/>
            <person name="Cherry J.L."/>
            <person name="Gonzalez J.M."/>
            <person name="DiRuggiero J."/>
            <person name="Robb F.T."/>
        </authorList>
    </citation>
    <scope>NUCLEOTIDE SEQUENCE [LARGE SCALE GENOMIC DNA]</scope>
    <source>
        <strain evidence="3">ATCC 43587 / DSM 3638 / JCM 8422 / Vc1</strain>
    </source>
</reference>
<protein>
    <submittedName>
        <fullName evidence="2">Glycerophosphodiester phosphodiesterase</fullName>
    </submittedName>
</protein>
<dbReference type="GO" id="GO:0008081">
    <property type="term" value="F:phosphoric diester hydrolase activity"/>
    <property type="evidence" value="ECO:0007669"/>
    <property type="project" value="InterPro"/>
</dbReference>
<dbReference type="Proteomes" id="UP000001013">
    <property type="component" value="Chromosome"/>
</dbReference>
<dbReference type="eggNOG" id="arCOG00701">
    <property type="taxonomic scope" value="Archaea"/>
</dbReference>
<feature type="binding site" evidence="6">
    <location>
        <position position="44"/>
    </location>
    <ligand>
        <name>Mg(2+)</name>
        <dbReference type="ChEBI" id="CHEBI:18420"/>
    </ligand>
</feature>
<sequence length="253" mass="29137">MVGNPMWERDKIIVLGHRGYMAKYPENSLLSIRKAIEAGADGVEIDVWLSKDNKVILMHDETIDRTSNLKGRQKEMTLEELKKANIGMGERIPTLEEVFEILPKDALLNIEIKDRDAAKEVARIVSENNPERVMISSFDIEALREYRKYDDTTIMGLLVDKEETVPLIPKLKEKLNLWSVNVPMEAIPIIGFEKTYQAIKWVRSLGLKIVLWTEDDKLFYVDENLKRLLGMFEVVIANDVERMVSYLSSLGIR</sequence>
<dbReference type="PANTHER" id="PTHR46211:SF14">
    <property type="entry name" value="GLYCEROPHOSPHODIESTER PHOSPHODIESTERASE"/>
    <property type="match status" value="1"/>
</dbReference>
<evidence type="ECO:0007829" key="4">
    <source>
        <dbReference type="PDB" id="7E0V"/>
    </source>
</evidence>
<evidence type="ECO:0007829" key="6">
    <source>
        <dbReference type="PDB" id="7E2B"/>
    </source>
</evidence>
<keyword evidence="4 5" id="KW-0002">3D-structure</keyword>
<dbReference type="InterPro" id="IPR017946">
    <property type="entry name" value="PLC-like_Pdiesterase_TIM-brl"/>
</dbReference>
<reference evidence="4" key="2">
    <citation type="submission" date="2021-01" db="PDB data bank">
        <title>Crystal structure of Bomgl, a monoacylglycerol lipase from marine Bacillus.</title>
        <authorList>
            <person name="Wang Y.H."/>
            <person name="Wang J."/>
            <person name="Wang F.H."/>
        </authorList>
    </citation>
    <scope>X-RAY CRYSTALLOGRAPHY (1.65 ANGSTROMS)</scope>
</reference>
<dbReference type="SUPFAM" id="SSF51695">
    <property type="entry name" value="PLC-like phosphodiesterases"/>
    <property type="match status" value="1"/>
</dbReference>